<proteinExistence type="predicted"/>
<accession>A0A0F4PWN8</accession>
<protein>
    <recommendedName>
        <fullName evidence="7">Lipoprotein</fullName>
    </recommendedName>
</protein>
<dbReference type="OrthoDB" id="6310739at2"/>
<evidence type="ECO:0000256" key="1">
    <source>
        <dbReference type="SAM" id="MobiDB-lite"/>
    </source>
</evidence>
<reference evidence="3 5" key="1">
    <citation type="journal article" date="2015" name="BMC Genomics">
        <title>Genome mining reveals unlocked bioactive potential of marine Gram-negative bacteria.</title>
        <authorList>
            <person name="Machado H."/>
            <person name="Sonnenschein E.C."/>
            <person name="Melchiorsen J."/>
            <person name="Gram L."/>
        </authorList>
    </citation>
    <scope>NUCLEOTIDE SEQUENCE [LARGE SCALE GENOMIC DNA]</scope>
    <source>
        <strain evidence="3 5">S3137</strain>
    </source>
</reference>
<evidence type="ECO:0008006" key="7">
    <source>
        <dbReference type="Google" id="ProtNLM"/>
    </source>
</evidence>
<feature type="region of interest" description="Disordered" evidence="1">
    <location>
        <begin position="61"/>
        <end position="80"/>
    </location>
</feature>
<dbReference type="GeneID" id="58229869"/>
<feature type="compositionally biased region" description="Basic and acidic residues" evidence="1">
    <location>
        <begin position="61"/>
        <end position="72"/>
    </location>
</feature>
<dbReference type="EMBL" id="PNCG01000004">
    <property type="protein sequence ID" value="TMP87870.1"/>
    <property type="molecule type" value="Genomic_DNA"/>
</dbReference>
<dbReference type="Proteomes" id="UP000033664">
    <property type="component" value="Unassembled WGS sequence"/>
</dbReference>
<evidence type="ECO:0000313" key="3">
    <source>
        <dbReference type="EMBL" id="KJY97187.1"/>
    </source>
</evidence>
<sequence>MKLGLLLAGCAVVLLSGCAGQANEGQTANNDGLICELKRPTGSNIPKRVCMTAEEKAAQEKAGQDYVKRELNRGTTNSLQ</sequence>
<evidence type="ECO:0000313" key="5">
    <source>
        <dbReference type="Proteomes" id="UP000033664"/>
    </source>
</evidence>
<organism evidence="3 5">
    <name type="scientific">Pseudoalteromonas ruthenica</name>
    <dbReference type="NCBI Taxonomy" id="151081"/>
    <lineage>
        <taxon>Bacteria</taxon>
        <taxon>Pseudomonadati</taxon>
        <taxon>Pseudomonadota</taxon>
        <taxon>Gammaproteobacteria</taxon>
        <taxon>Alteromonadales</taxon>
        <taxon>Pseudoalteromonadaceae</taxon>
        <taxon>Pseudoalteromonas</taxon>
    </lineage>
</organism>
<evidence type="ECO:0000256" key="2">
    <source>
        <dbReference type="SAM" id="SignalP"/>
    </source>
</evidence>
<dbReference type="AlphaFoldDB" id="A0A0F4PWN8"/>
<feature type="signal peptide" evidence="2">
    <location>
        <begin position="1"/>
        <end position="21"/>
    </location>
</feature>
<evidence type="ECO:0000313" key="4">
    <source>
        <dbReference type="EMBL" id="TMP87870.1"/>
    </source>
</evidence>
<dbReference type="STRING" id="151081.TW72_15320"/>
<dbReference type="RefSeq" id="WP_022944088.1">
    <property type="nucleotide sequence ID" value="NZ_CP023396.1"/>
</dbReference>
<name>A0A0F4PWN8_9GAMM</name>
<reference evidence="6" key="3">
    <citation type="submission" date="2019-06" db="EMBL/GenBank/DDBJ databases">
        <title>Co-occurence of chitin degradation, pigmentation and bioactivity in marine Pseudoalteromonas.</title>
        <authorList>
            <person name="Sonnenschein E.C."/>
            <person name="Bech P.K."/>
        </authorList>
    </citation>
    <scope>NUCLEOTIDE SEQUENCE [LARGE SCALE GENOMIC DNA]</scope>
    <source>
        <strain evidence="6">S2897</strain>
    </source>
</reference>
<comment type="caution">
    <text evidence="3">The sequence shown here is derived from an EMBL/GenBank/DDBJ whole genome shotgun (WGS) entry which is preliminary data.</text>
</comment>
<reference evidence="4" key="4">
    <citation type="submission" date="2019-09" db="EMBL/GenBank/DDBJ databases">
        <title>Co-occurence of chitin degradation, pigmentation and bioactivity in marine Pseudoalteromonas.</title>
        <authorList>
            <person name="Sonnenschein E.C."/>
            <person name="Bech P.K."/>
        </authorList>
    </citation>
    <scope>NUCLEOTIDE SEQUENCE</scope>
    <source>
        <strain evidence="4">S2897</strain>
    </source>
</reference>
<dbReference type="PATRIC" id="fig|151081.8.peg.741"/>
<gene>
    <name evidence="4" type="ORF">CWC05_06155</name>
    <name evidence="3" type="ORF">TW72_15320</name>
</gene>
<keyword evidence="5" id="KW-1185">Reference proteome</keyword>
<dbReference type="PROSITE" id="PS51257">
    <property type="entry name" value="PROKAR_LIPOPROTEIN"/>
    <property type="match status" value="1"/>
</dbReference>
<keyword evidence="2" id="KW-0732">Signal</keyword>
<evidence type="ECO:0000313" key="6">
    <source>
        <dbReference type="Proteomes" id="UP000305874"/>
    </source>
</evidence>
<feature type="chain" id="PRO_5036292805" description="Lipoprotein" evidence="2">
    <location>
        <begin position="22"/>
        <end position="80"/>
    </location>
</feature>
<reference evidence="4 6" key="2">
    <citation type="submission" date="2017-12" db="EMBL/GenBank/DDBJ databases">
        <authorList>
            <person name="Paulsen S."/>
            <person name="Gram L.K."/>
        </authorList>
    </citation>
    <scope>NUCLEOTIDE SEQUENCE [LARGE SCALE GENOMIC DNA]</scope>
    <source>
        <strain evidence="4 6">S2897</strain>
    </source>
</reference>
<dbReference type="EMBL" id="JXXZ01000013">
    <property type="protein sequence ID" value="KJY97187.1"/>
    <property type="molecule type" value="Genomic_DNA"/>
</dbReference>
<dbReference type="Proteomes" id="UP000305874">
    <property type="component" value="Unassembled WGS sequence"/>
</dbReference>